<reference evidence="1 2" key="1">
    <citation type="journal article" date="2011" name="Front. Microbiol.">
        <title>Two Strains of Crocosphaera watsonii with Highly Conserved Genomes are Distinguished by Strain-Specific Features.</title>
        <authorList>
            <person name="Bench S.R."/>
            <person name="Ilikchyan I.N."/>
            <person name="Tripp H.J."/>
            <person name="Zehr J.P."/>
        </authorList>
    </citation>
    <scope>NUCLEOTIDE SEQUENCE [LARGE SCALE GENOMIC DNA]</scope>
    <source>
        <strain evidence="1 2">WH 0003</strain>
    </source>
</reference>
<protein>
    <submittedName>
        <fullName evidence="1">Uncharacterized protein</fullName>
    </submittedName>
</protein>
<dbReference type="EMBL" id="AESD01000320">
    <property type="protein sequence ID" value="EHJ13253.1"/>
    <property type="molecule type" value="Genomic_DNA"/>
</dbReference>
<comment type="caution">
    <text evidence="1">The sequence shown here is derived from an EMBL/GenBank/DDBJ whole genome shotgun (WGS) entry which is preliminary data.</text>
</comment>
<gene>
    <name evidence="1" type="ORF">CWATWH0003_2066</name>
</gene>
<sequence length="62" mass="7332">MVRRNKAKENTHFRIFCLLEKAQGMGNFSISSSLLIDLVFKANFYFDYLKILKLRFLAEMLP</sequence>
<proteinExistence type="predicted"/>
<evidence type="ECO:0000313" key="1">
    <source>
        <dbReference type="EMBL" id="EHJ13253.1"/>
    </source>
</evidence>
<organism evidence="1 2">
    <name type="scientific">Crocosphaera watsonii WH 0003</name>
    <dbReference type="NCBI Taxonomy" id="423471"/>
    <lineage>
        <taxon>Bacteria</taxon>
        <taxon>Bacillati</taxon>
        <taxon>Cyanobacteriota</taxon>
        <taxon>Cyanophyceae</taxon>
        <taxon>Oscillatoriophycideae</taxon>
        <taxon>Chroococcales</taxon>
        <taxon>Aphanothecaceae</taxon>
        <taxon>Crocosphaera</taxon>
    </lineage>
</organism>
<dbReference type="PATRIC" id="fig|423471.3.peg.1937"/>
<accession>G5J3J0</accession>
<dbReference type="Proteomes" id="UP000003477">
    <property type="component" value="Unassembled WGS sequence"/>
</dbReference>
<evidence type="ECO:0000313" key="2">
    <source>
        <dbReference type="Proteomes" id="UP000003477"/>
    </source>
</evidence>
<dbReference type="AlphaFoldDB" id="G5J3J0"/>
<name>G5J3J0_CROWT</name>